<name>A0ABS6BD37_9NOCA</name>
<evidence type="ECO:0000313" key="7">
    <source>
        <dbReference type="EMBL" id="MBU3068048.1"/>
    </source>
</evidence>
<dbReference type="PANTHER" id="PTHR34273:SF2">
    <property type="entry name" value="METHYLTHIORIBOSE KINASE"/>
    <property type="match status" value="1"/>
</dbReference>
<dbReference type="PANTHER" id="PTHR34273">
    <property type="entry name" value="METHYLTHIORIBOSE KINASE"/>
    <property type="match status" value="1"/>
</dbReference>
<dbReference type="Gene3D" id="3.90.1200.10">
    <property type="match status" value="1"/>
</dbReference>
<keyword evidence="4" id="KW-0418">Kinase</keyword>
<dbReference type="RefSeq" id="WP_215924170.1">
    <property type="nucleotide sequence ID" value="NZ_JAHKNI010000029.1"/>
</dbReference>
<dbReference type="EMBL" id="JAHKNI010000029">
    <property type="protein sequence ID" value="MBU3068048.1"/>
    <property type="molecule type" value="Genomic_DNA"/>
</dbReference>
<organism evidence="7 8">
    <name type="scientific">Nocardia albiluteola</name>
    <dbReference type="NCBI Taxonomy" id="2842303"/>
    <lineage>
        <taxon>Bacteria</taxon>
        <taxon>Bacillati</taxon>
        <taxon>Actinomycetota</taxon>
        <taxon>Actinomycetes</taxon>
        <taxon>Mycobacteriales</taxon>
        <taxon>Nocardiaceae</taxon>
        <taxon>Nocardia</taxon>
    </lineage>
</organism>
<keyword evidence="2" id="KW-0808">Transferase</keyword>
<dbReference type="InterPro" id="IPR002575">
    <property type="entry name" value="Aminoglycoside_PTrfase"/>
</dbReference>
<evidence type="ECO:0000313" key="8">
    <source>
        <dbReference type="Proteomes" id="UP000733379"/>
    </source>
</evidence>
<gene>
    <name evidence="7" type="ORF">KO481_41855</name>
</gene>
<evidence type="ECO:0000256" key="2">
    <source>
        <dbReference type="ARBA" id="ARBA00022679"/>
    </source>
</evidence>
<evidence type="ECO:0000256" key="4">
    <source>
        <dbReference type="ARBA" id="ARBA00022777"/>
    </source>
</evidence>
<accession>A0ABS6BD37</accession>
<evidence type="ECO:0000256" key="1">
    <source>
        <dbReference type="ARBA" id="ARBA00010165"/>
    </source>
</evidence>
<evidence type="ECO:0000256" key="3">
    <source>
        <dbReference type="ARBA" id="ARBA00022741"/>
    </source>
</evidence>
<keyword evidence="5" id="KW-0067">ATP-binding</keyword>
<dbReference type="Gene3D" id="3.30.200.20">
    <property type="entry name" value="Phosphorylase Kinase, domain 1"/>
    <property type="match status" value="1"/>
</dbReference>
<dbReference type="Pfam" id="PF01636">
    <property type="entry name" value="APH"/>
    <property type="match status" value="1"/>
</dbReference>
<reference evidence="7 8" key="1">
    <citation type="submission" date="2021-06" db="EMBL/GenBank/DDBJ databases">
        <title>Actinomycetes sequencing.</title>
        <authorList>
            <person name="Shan Q."/>
        </authorList>
    </citation>
    <scope>NUCLEOTIDE SEQUENCE [LARGE SCALE GENOMIC DNA]</scope>
    <source>
        <strain evidence="7 8">NEAU-G5</strain>
    </source>
</reference>
<comment type="caution">
    <text evidence="7">The sequence shown here is derived from an EMBL/GenBank/DDBJ whole genome shotgun (WGS) entry which is preliminary data.</text>
</comment>
<dbReference type="SUPFAM" id="SSF56112">
    <property type="entry name" value="Protein kinase-like (PK-like)"/>
    <property type="match status" value="1"/>
</dbReference>
<dbReference type="Proteomes" id="UP000733379">
    <property type="component" value="Unassembled WGS sequence"/>
</dbReference>
<keyword evidence="8" id="KW-1185">Reference proteome</keyword>
<protein>
    <submittedName>
        <fullName evidence="7">Phosphotransferase</fullName>
    </submittedName>
</protein>
<evidence type="ECO:0000256" key="5">
    <source>
        <dbReference type="ARBA" id="ARBA00022840"/>
    </source>
</evidence>
<sequence>MFTTETIIPYLIGRGVLPRGSAAAAYPLSGGVSNEVLAVRGDGVDVVVKQALPRLRVAQEWVADPARILVEAAALRLAGELDPTAVPKVIDTDDQALTLTIERARGQWTDWKTQLLAGTIDPAVAGTVATALARWHTGTADRSSLAADFGNTHFESLRIAPFYRAAGAAHPGVAGKVDALADQLLRERTCLVHGDFSPKNILVNGTDAWVIDWEVAHYGSPVFDLAFLNTHLLLKAVHRPEDTLGYHGVADAFNHGYTSAVHGDLVPESGQLAAHVGCLLLARVDGKSPAEYLTHSGRGRVRELALAALHRAADLEELWKTIS</sequence>
<dbReference type="InterPro" id="IPR011009">
    <property type="entry name" value="Kinase-like_dom_sf"/>
</dbReference>
<feature type="domain" description="Aminoglycoside phosphotransferase" evidence="6">
    <location>
        <begin position="27"/>
        <end position="228"/>
    </location>
</feature>
<comment type="similarity">
    <text evidence="1">Belongs to the methylthioribose kinase family.</text>
</comment>
<proteinExistence type="inferred from homology"/>
<evidence type="ECO:0000259" key="6">
    <source>
        <dbReference type="Pfam" id="PF01636"/>
    </source>
</evidence>
<keyword evidence="3" id="KW-0547">Nucleotide-binding</keyword>